<keyword evidence="5" id="KW-0808">Transferase</keyword>
<evidence type="ECO:0000256" key="3">
    <source>
        <dbReference type="ARBA" id="ARBA00004991"/>
    </source>
</evidence>
<keyword evidence="6 9" id="KW-0812">Transmembrane</keyword>
<dbReference type="InterPro" id="IPR001173">
    <property type="entry name" value="Glyco_trans_2-like"/>
</dbReference>
<reference evidence="11 12" key="1">
    <citation type="journal article" date="2020" name="ISME J.">
        <title>Comparative genomics reveals insights into cyanobacterial evolution and habitat adaptation.</title>
        <authorList>
            <person name="Chen M.Y."/>
            <person name="Teng W.K."/>
            <person name="Zhao L."/>
            <person name="Hu C.X."/>
            <person name="Zhou Y.K."/>
            <person name="Han B.P."/>
            <person name="Song L.R."/>
            <person name="Shu W.S."/>
        </authorList>
    </citation>
    <scope>NUCLEOTIDE SEQUENCE [LARGE SCALE GENOMIC DNA]</scope>
    <source>
        <strain evidence="11 12">FACHB-248</strain>
    </source>
</reference>
<evidence type="ECO:0000256" key="4">
    <source>
        <dbReference type="ARBA" id="ARBA00022676"/>
    </source>
</evidence>
<feature type="transmembrane region" description="Helical" evidence="9">
    <location>
        <begin position="395"/>
        <end position="413"/>
    </location>
</feature>
<dbReference type="Proteomes" id="UP000660380">
    <property type="component" value="Unassembled WGS sequence"/>
</dbReference>
<evidence type="ECO:0000256" key="8">
    <source>
        <dbReference type="ARBA" id="ARBA00023136"/>
    </source>
</evidence>
<dbReference type="Pfam" id="PF00535">
    <property type="entry name" value="Glycos_transf_2"/>
    <property type="match status" value="1"/>
</dbReference>
<feature type="domain" description="Glycosyltransferase 2-like" evidence="10">
    <location>
        <begin position="48"/>
        <end position="137"/>
    </location>
</feature>
<evidence type="ECO:0000256" key="1">
    <source>
        <dbReference type="ARBA" id="ARBA00004141"/>
    </source>
</evidence>
<dbReference type="EMBL" id="JACJTA010000002">
    <property type="protein sequence ID" value="MBD2603299.1"/>
    <property type="molecule type" value="Genomic_DNA"/>
</dbReference>
<dbReference type="NCBIfam" id="TIGR03469">
    <property type="entry name" value="HpnB"/>
    <property type="match status" value="1"/>
</dbReference>
<comment type="subcellular location">
    <subcellularLocation>
        <location evidence="1">Membrane</location>
        <topology evidence="1">Multi-pass membrane protein</topology>
    </subcellularLocation>
</comment>
<dbReference type="Pfam" id="PF13506">
    <property type="entry name" value="Glyco_transf_21"/>
    <property type="match status" value="1"/>
</dbReference>
<comment type="pathway">
    <text evidence="2">Lipid metabolism; sphingolipid metabolism.</text>
</comment>
<evidence type="ECO:0000256" key="7">
    <source>
        <dbReference type="ARBA" id="ARBA00022989"/>
    </source>
</evidence>
<gene>
    <name evidence="11" type="ORF">H6G81_01845</name>
</gene>
<evidence type="ECO:0000259" key="10">
    <source>
        <dbReference type="Pfam" id="PF00535"/>
    </source>
</evidence>
<dbReference type="PANTHER" id="PTHR43646">
    <property type="entry name" value="GLYCOSYLTRANSFERASE"/>
    <property type="match status" value="1"/>
</dbReference>
<protein>
    <submittedName>
        <fullName evidence="11">Glycosyltransferase</fullName>
    </submittedName>
</protein>
<evidence type="ECO:0000256" key="6">
    <source>
        <dbReference type="ARBA" id="ARBA00022692"/>
    </source>
</evidence>
<evidence type="ECO:0000256" key="2">
    <source>
        <dbReference type="ARBA" id="ARBA00004760"/>
    </source>
</evidence>
<comment type="pathway">
    <text evidence="3">Sphingolipid metabolism.</text>
</comment>
<dbReference type="SUPFAM" id="SSF53448">
    <property type="entry name" value="Nucleotide-diphospho-sugar transferases"/>
    <property type="match status" value="1"/>
</dbReference>
<dbReference type="RefSeq" id="WP_029631912.1">
    <property type="nucleotide sequence ID" value="NZ_JACJTA010000002.1"/>
</dbReference>
<name>A0ABR8GJE6_9CYAN</name>
<comment type="caution">
    <text evidence="11">The sequence shown here is derived from an EMBL/GenBank/DDBJ whole genome shotgun (WGS) entry which is preliminary data.</text>
</comment>
<sequence length="434" mass="48292">MEGIIFGVMLLCLVIWIGLLTLRGQFWRTDQRLEVGETMLESLPTVCAVVPARNEADLLPISLRSLLRQDYHGSFSVFLVDDHSTDGTPDIALGVSHALNKSQQLHIVSAQALPPGWTGKLWAIEQGIQAVETRHVASLEKPDVASLEKPDVASLEKPDYYLLTDADIEHDVANLRRLVAKAEKDNLDLVSVMVRLRCKSLWEQFLIPAFVFFFQKIYPFRWVNDPNNPTAAAAGGCILIRREALNRIGGIKTVRHALIDDCALANAIKSGGLRTREKGINNSFPPSPPLPISPSSSTGRIWLGLSTLTRSLRPYPSLTTIWDMVARTAYTQLNYSPLLLILTLVGMTLIYIVPPLGLILGALMGHWGMAFIGLLTWLLMSLAYLPTIRFYKCPVWLIFCLSAIAFLYTFMTLDSALRHWQGRGGAWKGRVYPG</sequence>
<feature type="transmembrane region" description="Helical" evidence="9">
    <location>
        <begin position="6"/>
        <end position="22"/>
    </location>
</feature>
<keyword evidence="12" id="KW-1185">Reference proteome</keyword>
<keyword evidence="7 9" id="KW-1133">Transmembrane helix</keyword>
<dbReference type="PANTHER" id="PTHR43646:SF3">
    <property type="entry name" value="SLR1566 PROTEIN"/>
    <property type="match status" value="1"/>
</dbReference>
<feature type="transmembrane region" description="Helical" evidence="9">
    <location>
        <begin position="359"/>
        <end position="383"/>
    </location>
</feature>
<evidence type="ECO:0000256" key="9">
    <source>
        <dbReference type="SAM" id="Phobius"/>
    </source>
</evidence>
<feature type="transmembrane region" description="Helical" evidence="9">
    <location>
        <begin position="333"/>
        <end position="353"/>
    </location>
</feature>
<dbReference type="Gene3D" id="3.90.550.10">
    <property type="entry name" value="Spore Coat Polysaccharide Biosynthesis Protein SpsA, Chain A"/>
    <property type="match status" value="1"/>
</dbReference>
<dbReference type="InterPro" id="IPR017832">
    <property type="entry name" value="Glyco_trans_2_hopen-assoc_HpnB"/>
</dbReference>
<evidence type="ECO:0000313" key="11">
    <source>
        <dbReference type="EMBL" id="MBD2603299.1"/>
    </source>
</evidence>
<keyword evidence="8 9" id="KW-0472">Membrane</keyword>
<dbReference type="InterPro" id="IPR025993">
    <property type="entry name" value="Ceramide_glucosylTrfase"/>
</dbReference>
<keyword evidence="4" id="KW-0328">Glycosyltransferase</keyword>
<evidence type="ECO:0000256" key="5">
    <source>
        <dbReference type="ARBA" id="ARBA00022679"/>
    </source>
</evidence>
<accession>A0ABR8GJE6</accession>
<evidence type="ECO:0000313" key="12">
    <source>
        <dbReference type="Proteomes" id="UP000660380"/>
    </source>
</evidence>
<organism evidence="11 12">
    <name type="scientific">Scytonema hofmannii FACHB-248</name>
    <dbReference type="NCBI Taxonomy" id="1842502"/>
    <lineage>
        <taxon>Bacteria</taxon>
        <taxon>Bacillati</taxon>
        <taxon>Cyanobacteriota</taxon>
        <taxon>Cyanophyceae</taxon>
        <taxon>Nostocales</taxon>
        <taxon>Scytonemataceae</taxon>
        <taxon>Scytonema</taxon>
    </lineage>
</organism>
<proteinExistence type="predicted"/>
<dbReference type="InterPro" id="IPR029044">
    <property type="entry name" value="Nucleotide-diphossugar_trans"/>
</dbReference>